<reference evidence="2 3" key="1">
    <citation type="submission" date="2017-12" db="EMBL/GenBank/DDBJ databases">
        <title>Comparative genomics of Botrytis spp.</title>
        <authorList>
            <person name="Valero-Jimenez C.A."/>
            <person name="Tapia P."/>
            <person name="Veloso J."/>
            <person name="Silva-Moreno E."/>
            <person name="Staats M."/>
            <person name="Valdes J.H."/>
            <person name="Van Kan J.A.L."/>
        </authorList>
    </citation>
    <scope>NUCLEOTIDE SEQUENCE [LARGE SCALE GENOMIC DNA]</scope>
    <source>
        <strain evidence="2 3">MUCL3349</strain>
    </source>
</reference>
<gene>
    <name evidence="2" type="ORF">BPOR_0047g00170</name>
</gene>
<evidence type="ECO:0000313" key="2">
    <source>
        <dbReference type="EMBL" id="TGO90894.1"/>
    </source>
</evidence>
<comment type="caution">
    <text evidence="2">The sequence shown here is derived from an EMBL/GenBank/DDBJ whole genome shotgun (WGS) entry which is preliminary data.</text>
</comment>
<name>A0A4Z1L283_9HELO</name>
<keyword evidence="1" id="KW-0175">Coiled coil</keyword>
<sequence>MDNDTIERRVYLSSESHFALFKHDLDIHKSYKEQIKTAHERIQYLESEFRGQESRLRDHDSLHKRLYESEKIRTLETSARIRLQRHLRVEQTNSSELSERAKTLQEQLVKMEGEFTSLQARFLDATFAIATCNQMLQNETNELQHQVMYDKEEILHNQRIIRSLATKIAIYDSDAERDINFVRFTSGTKADLTISRI</sequence>
<dbReference type="AlphaFoldDB" id="A0A4Z1L283"/>
<protein>
    <submittedName>
        <fullName evidence="2">Uncharacterized protein</fullName>
    </submittedName>
</protein>
<evidence type="ECO:0000256" key="1">
    <source>
        <dbReference type="SAM" id="Coils"/>
    </source>
</evidence>
<dbReference type="EMBL" id="PQXO01000047">
    <property type="protein sequence ID" value="TGO90894.1"/>
    <property type="molecule type" value="Genomic_DNA"/>
</dbReference>
<feature type="coiled-coil region" evidence="1">
    <location>
        <begin position="87"/>
        <end position="121"/>
    </location>
</feature>
<dbReference type="Proteomes" id="UP000297280">
    <property type="component" value="Unassembled WGS sequence"/>
</dbReference>
<proteinExistence type="predicted"/>
<organism evidence="2 3">
    <name type="scientific">Botrytis porri</name>
    <dbReference type="NCBI Taxonomy" id="87229"/>
    <lineage>
        <taxon>Eukaryota</taxon>
        <taxon>Fungi</taxon>
        <taxon>Dikarya</taxon>
        <taxon>Ascomycota</taxon>
        <taxon>Pezizomycotina</taxon>
        <taxon>Leotiomycetes</taxon>
        <taxon>Helotiales</taxon>
        <taxon>Sclerotiniaceae</taxon>
        <taxon>Botrytis</taxon>
    </lineage>
</organism>
<keyword evidence="3" id="KW-1185">Reference proteome</keyword>
<accession>A0A4Z1L283</accession>
<evidence type="ECO:0000313" key="3">
    <source>
        <dbReference type="Proteomes" id="UP000297280"/>
    </source>
</evidence>